<protein>
    <submittedName>
        <fullName evidence="2">Uncharacterized protein</fullName>
    </submittedName>
</protein>
<evidence type="ECO:0000313" key="2">
    <source>
        <dbReference type="EMBL" id="KAK3243468.1"/>
    </source>
</evidence>
<comment type="caution">
    <text evidence="2">The sequence shown here is derived from an EMBL/GenBank/DDBJ whole genome shotgun (WGS) entry which is preliminary data.</text>
</comment>
<evidence type="ECO:0000313" key="3">
    <source>
        <dbReference type="Proteomes" id="UP001190700"/>
    </source>
</evidence>
<accession>A0AAE0BWH3</accession>
<dbReference type="AlphaFoldDB" id="A0AAE0BWH3"/>
<feature type="region of interest" description="Disordered" evidence="1">
    <location>
        <begin position="683"/>
        <end position="702"/>
    </location>
</feature>
<feature type="region of interest" description="Disordered" evidence="1">
    <location>
        <begin position="363"/>
        <end position="382"/>
    </location>
</feature>
<sequence length="702" mass="75098">MCNSRAVDQLAKKPSLSLYYKHKTLAPMLSVLLHAKDFNEQAEAHTVQGVCRNMCNWHTSYALRGRFLELGVSKAEARRVRETVTKTVHRLGIEQIEQEEGRVGTDAVGGAFGFGDGHRRRKVQGDPAADLKDPGRCETPAEQRAPGAVVGGGCWVPARELPRFNGPCQAVDLAVPPARSTCAGAPLGACRAEQLGSSRQPFPAGMERVVAPTQRGKPVEWLQHFVQPHHRAPAHGYPGGGAHAGALHIEGPGVDGEDAKAEDFVGPTQHRARDVVTFEAGPTNGLNNERLSWDRDVDDWRLNRRSSGESTRWADWAQKQRREHTVDRLLFSGISAQMPKVSLLVVGLSVALLARREQLGEPVVGATGSDGPQAASGSCNSDDDGATLARAALVQSLEVLASRRKDADAWCPGSITRVSGDWCHVSYADGDEEDFQLRSETFRPLLPQVSGGEPQERDSALGDQWRAQLREHPGTELEESLLLYAGSLLQRGTVAAGSTQPHLSAINNEHEGLEFDGPAEGNLEGAASLQAQVLADAGQQEAERTWLPAEAVARVQGVQDAAVSSEHVTFALRKEKGRQQVPIKQQSGCAAGSERDPGALGGVGSASRAGEAHRQSLAAPLGEPCSLAGVPWGHLAEARSEGNRLARLHKGATSQGTVLRRVQQRVHGQSECPLSGRASLMTGGCHQLKPWQTNTSGDISAG</sequence>
<feature type="compositionally biased region" description="Polar residues" evidence="1">
    <location>
        <begin position="690"/>
        <end position="702"/>
    </location>
</feature>
<reference evidence="2 3" key="1">
    <citation type="journal article" date="2015" name="Genome Biol. Evol.">
        <title>Comparative Genomics of a Bacterivorous Green Alga Reveals Evolutionary Causalities and Consequences of Phago-Mixotrophic Mode of Nutrition.</title>
        <authorList>
            <person name="Burns J.A."/>
            <person name="Paasch A."/>
            <person name="Narechania A."/>
            <person name="Kim E."/>
        </authorList>
    </citation>
    <scope>NUCLEOTIDE SEQUENCE [LARGE SCALE GENOMIC DNA]</scope>
    <source>
        <strain evidence="2 3">PLY_AMNH</strain>
    </source>
</reference>
<keyword evidence="3" id="KW-1185">Reference proteome</keyword>
<gene>
    <name evidence="2" type="ORF">CYMTET_46882</name>
</gene>
<proteinExistence type="predicted"/>
<feature type="region of interest" description="Disordered" evidence="1">
    <location>
        <begin position="114"/>
        <end position="144"/>
    </location>
</feature>
<feature type="compositionally biased region" description="Basic and acidic residues" evidence="1">
    <location>
        <begin position="129"/>
        <end position="141"/>
    </location>
</feature>
<feature type="region of interest" description="Disordered" evidence="1">
    <location>
        <begin position="581"/>
        <end position="608"/>
    </location>
</feature>
<name>A0AAE0BWH3_9CHLO</name>
<dbReference type="Proteomes" id="UP001190700">
    <property type="component" value="Unassembled WGS sequence"/>
</dbReference>
<evidence type="ECO:0000256" key="1">
    <source>
        <dbReference type="SAM" id="MobiDB-lite"/>
    </source>
</evidence>
<organism evidence="2 3">
    <name type="scientific">Cymbomonas tetramitiformis</name>
    <dbReference type="NCBI Taxonomy" id="36881"/>
    <lineage>
        <taxon>Eukaryota</taxon>
        <taxon>Viridiplantae</taxon>
        <taxon>Chlorophyta</taxon>
        <taxon>Pyramimonadophyceae</taxon>
        <taxon>Pyramimonadales</taxon>
        <taxon>Pyramimonadaceae</taxon>
        <taxon>Cymbomonas</taxon>
    </lineage>
</organism>
<dbReference type="EMBL" id="LGRX02032838">
    <property type="protein sequence ID" value="KAK3243468.1"/>
    <property type="molecule type" value="Genomic_DNA"/>
</dbReference>